<feature type="binding site" evidence="13">
    <location>
        <position position="561"/>
    </location>
    <ligand>
        <name>substrate</name>
    </ligand>
</feature>
<feature type="active site" description="Tele-phosphohistidine intermediate" evidence="12">
    <location>
        <position position="455"/>
    </location>
</feature>
<name>A0AAE3ACE6_9FIRM</name>
<evidence type="ECO:0000256" key="8">
    <source>
        <dbReference type="ARBA" id="ARBA00022777"/>
    </source>
</evidence>
<comment type="cofactor">
    <cofactor evidence="1 11 14">
        <name>Mg(2+)</name>
        <dbReference type="ChEBI" id="CHEBI:18420"/>
    </cofactor>
</comment>
<feature type="domain" description="PEP-utilising enzyme C-terminal" evidence="17">
    <location>
        <begin position="520"/>
        <end position="870"/>
    </location>
</feature>
<gene>
    <name evidence="18" type="primary">ppdK</name>
    <name evidence="18" type="ORF">LKD37_02190</name>
</gene>
<feature type="binding site" evidence="13">
    <location>
        <position position="617"/>
    </location>
    <ligand>
        <name>substrate</name>
    </ligand>
</feature>
<dbReference type="Gene3D" id="3.50.30.10">
    <property type="entry name" value="Phosphohistidine domain"/>
    <property type="match status" value="1"/>
</dbReference>
<evidence type="ECO:0000256" key="2">
    <source>
        <dbReference type="ARBA" id="ARBA00007837"/>
    </source>
</evidence>
<feature type="binding site" evidence="13">
    <location>
        <position position="770"/>
    </location>
    <ligand>
        <name>substrate</name>
    </ligand>
</feature>
<dbReference type="Gene3D" id="3.30.1490.20">
    <property type="entry name" value="ATP-grasp fold, A domain"/>
    <property type="match status" value="1"/>
</dbReference>
<keyword evidence="19" id="KW-1185">Reference proteome</keyword>
<dbReference type="InterPro" id="IPR010121">
    <property type="entry name" value="Pyruvate_phosphate_dikinase"/>
</dbReference>
<sequence>MSKKYCYLFTEGNAKMRELLGGKGANLAEMTNIGLPVPQGFTITTEACTQYYEDGRQINDAIMAEIMEYIEKMEKITGKKFGDHENPLLVSVRSGARASMPGMMDTILNLGLNEDVVDVIAKKSNNSRWAWDCYRRFIQMYSDVVMEVGKKYFEQLIDEMKEKKGVTQDVELTAEDLKELAGQFKAEYKSKIGEDFPSDPKEQLIGAIKAVFRSWDNPRANVYRRDNDIPYSWGTAVNVQSMAFGNMGDDCGTGVAFTRNPATGEKKLMGEFLTNAQGEDVVAGVRTPMPIDQMAEKFPEAYAQFVDVCKTLEDHYRDMQDMEFTVEHGQLYMLQTRNGKRTAPAALKIACDLVDEGMISEQQAVAMIDPRNLDTLLHPQFDPAALKAAAPVGKALPASPGAACGKIVYSAEDAKEWAARGEKVVLVRLETSPEDIEGMKAAQGILTVRGGMTSHAAVVARGMGKCCVSGCGAIVMDEENKQFTLAGKTYHEGDWLSLDGSTGSIYDGAMPTVDASVGGDFGRIMAWADKYRRLQVRTNADTPHDAAKARELGAQGIGLCRTEHMFFEGDRIAAIREMICSDTVEQREKALAKLLPMQQGDFEGIYEAMEGCPVTIRFLDPPLHEFVPTEEADIELLAKDMGKTVAEIKAIIASLHEFNPMMGHRGCRLAVTFPEIAVMQTRAVIRAAINVQKRHPEWNMVPEIMIPLVGEVKELKYVKNVVVKTADEELAAAGVEMKYLVGTMIEIPRAALTADEIATEAEFFSFGTNDLTQMTFGFSRDDAGKFLGAYYDKKIYENDPFAKLDQVGVGKLVKMAAKMGRETRPDLHLGICGEHGGDPSSVEFCHKVGLDYVSCSPFRVPIARLAAAQAAIKEQQN</sequence>
<dbReference type="PROSITE" id="PS00370">
    <property type="entry name" value="PEP_ENZYMES_PHOS_SITE"/>
    <property type="match status" value="1"/>
</dbReference>
<dbReference type="InterPro" id="IPR008279">
    <property type="entry name" value="PEP-util_enz_mobile_dom"/>
</dbReference>
<keyword evidence="5 18" id="KW-0808">Transferase</keyword>
<feature type="binding site" evidence="14">
    <location>
        <position position="746"/>
    </location>
    <ligand>
        <name>Mg(2+)</name>
        <dbReference type="ChEBI" id="CHEBI:18420"/>
    </ligand>
</feature>
<protein>
    <recommendedName>
        <fullName evidence="4 11">Pyruvate, phosphate dikinase</fullName>
        <ecNumber evidence="3 11">2.7.9.1</ecNumber>
    </recommendedName>
</protein>
<keyword evidence="7" id="KW-0547">Nucleotide-binding</keyword>
<feature type="domain" description="Pyruvate phosphate dikinase AMP/ATP-binding" evidence="16">
    <location>
        <begin position="62"/>
        <end position="288"/>
    </location>
</feature>
<dbReference type="InterPro" id="IPR000121">
    <property type="entry name" value="PEP_util_C"/>
</dbReference>
<dbReference type="InterPro" id="IPR023151">
    <property type="entry name" value="PEP_util_CS"/>
</dbReference>
<evidence type="ECO:0000256" key="14">
    <source>
        <dbReference type="PIRSR" id="PIRSR000853-3"/>
    </source>
</evidence>
<dbReference type="NCBIfam" id="NF004531">
    <property type="entry name" value="PRK05878.1"/>
    <property type="match status" value="1"/>
</dbReference>
<organism evidence="18 19">
    <name type="scientific">Brotocaccenecus cirricatena</name>
    <dbReference type="NCBI Taxonomy" id="3064195"/>
    <lineage>
        <taxon>Bacteria</taxon>
        <taxon>Bacillati</taxon>
        <taxon>Bacillota</taxon>
        <taxon>Clostridia</taxon>
        <taxon>Eubacteriales</taxon>
        <taxon>Oscillospiraceae</taxon>
        <taxon>Brotocaccenecus</taxon>
    </lineage>
</organism>
<feature type="binding site" evidence="13">
    <location>
        <position position="767"/>
    </location>
    <ligand>
        <name>substrate</name>
    </ligand>
</feature>
<feature type="binding site" evidence="13">
    <location>
        <position position="768"/>
    </location>
    <ligand>
        <name>substrate</name>
    </ligand>
</feature>
<keyword evidence="6 14" id="KW-0479">Metal-binding</keyword>
<dbReference type="Pfam" id="PF00391">
    <property type="entry name" value="PEP-utilizers"/>
    <property type="match status" value="1"/>
</dbReference>
<dbReference type="PIRSF" id="PIRSF000853">
    <property type="entry name" value="PPDK"/>
    <property type="match status" value="1"/>
</dbReference>
<feature type="active site" description="Proton donor" evidence="12">
    <location>
        <position position="832"/>
    </location>
</feature>
<evidence type="ECO:0000313" key="18">
    <source>
        <dbReference type="EMBL" id="MCC2128337.1"/>
    </source>
</evidence>
<comment type="caution">
    <text evidence="18">The sequence shown here is derived from an EMBL/GenBank/DDBJ whole genome shotgun (WGS) entry which is preliminary data.</text>
</comment>
<dbReference type="InterPro" id="IPR002192">
    <property type="entry name" value="PPDK_AMP/ATP-bd"/>
</dbReference>
<dbReference type="InterPro" id="IPR018274">
    <property type="entry name" value="PEP_util_AS"/>
</dbReference>
<evidence type="ECO:0000259" key="16">
    <source>
        <dbReference type="Pfam" id="PF01326"/>
    </source>
</evidence>
<feature type="binding site" evidence="14">
    <location>
        <position position="770"/>
    </location>
    <ligand>
        <name>Mg(2+)</name>
        <dbReference type="ChEBI" id="CHEBI:18420"/>
    </ligand>
</feature>
<dbReference type="GO" id="GO:0050242">
    <property type="term" value="F:pyruvate, phosphate dikinase activity"/>
    <property type="evidence" value="ECO:0007669"/>
    <property type="project" value="UniProtKB-UniRule"/>
</dbReference>
<evidence type="ECO:0000313" key="19">
    <source>
        <dbReference type="Proteomes" id="UP001199319"/>
    </source>
</evidence>
<dbReference type="PANTHER" id="PTHR22931:SF9">
    <property type="entry name" value="PYRUVATE, PHOSPHATE DIKINASE 1, CHLOROPLASTIC"/>
    <property type="match status" value="1"/>
</dbReference>
<dbReference type="SUPFAM" id="SSF56059">
    <property type="entry name" value="Glutathione synthetase ATP-binding domain-like"/>
    <property type="match status" value="1"/>
</dbReference>
<comment type="similarity">
    <text evidence="2 11">Belongs to the PEP-utilizing enzyme family.</text>
</comment>
<evidence type="ECO:0000256" key="12">
    <source>
        <dbReference type="PIRSR" id="PIRSR000853-1"/>
    </source>
</evidence>
<dbReference type="Gene3D" id="3.20.20.60">
    <property type="entry name" value="Phosphoenolpyruvate-binding domains"/>
    <property type="match status" value="1"/>
</dbReference>
<feature type="domain" description="Pyruvate phosphate dikinase AMP/ATP-binding" evidence="16">
    <location>
        <begin position="303"/>
        <end position="350"/>
    </location>
</feature>
<dbReference type="Proteomes" id="UP001199319">
    <property type="component" value="Unassembled WGS sequence"/>
</dbReference>
<evidence type="ECO:0000256" key="1">
    <source>
        <dbReference type="ARBA" id="ARBA00001946"/>
    </source>
</evidence>
<keyword evidence="10 14" id="KW-0460">Magnesium</keyword>
<dbReference type="PROSITE" id="PS00742">
    <property type="entry name" value="PEP_ENZYMES_2"/>
    <property type="match status" value="1"/>
</dbReference>
<dbReference type="SUPFAM" id="SSF52009">
    <property type="entry name" value="Phosphohistidine domain"/>
    <property type="match status" value="1"/>
</dbReference>
<evidence type="ECO:0000256" key="6">
    <source>
        <dbReference type="ARBA" id="ARBA00022723"/>
    </source>
</evidence>
<evidence type="ECO:0000256" key="4">
    <source>
        <dbReference type="ARBA" id="ARBA00020138"/>
    </source>
</evidence>
<evidence type="ECO:0000256" key="11">
    <source>
        <dbReference type="PIRNR" id="PIRNR000853"/>
    </source>
</evidence>
<dbReference type="Pfam" id="PF01326">
    <property type="entry name" value="PPDK_N"/>
    <property type="match status" value="2"/>
</dbReference>
<feature type="domain" description="PEP-utilising enzyme mobile" evidence="15">
    <location>
        <begin position="422"/>
        <end position="503"/>
    </location>
</feature>
<dbReference type="Gene3D" id="1.10.189.10">
    <property type="entry name" value="Pyruvate Phosphate Dikinase, domain 2"/>
    <property type="match status" value="1"/>
</dbReference>
<dbReference type="InterPro" id="IPR015813">
    <property type="entry name" value="Pyrv/PenolPyrv_kinase-like_dom"/>
</dbReference>
<dbReference type="AlphaFoldDB" id="A0AAE3ACE6"/>
<feature type="binding site" evidence="13">
    <location>
        <position position="769"/>
    </location>
    <ligand>
        <name>substrate</name>
    </ligand>
</feature>
<evidence type="ECO:0000256" key="9">
    <source>
        <dbReference type="ARBA" id="ARBA00022840"/>
    </source>
</evidence>
<comment type="catalytic activity">
    <reaction evidence="11">
        <text>pyruvate + phosphate + ATP = phosphoenolpyruvate + AMP + diphosphate + H(+)</text>
        <dbReference type="Rhea" id="RHEA:10756"/>
        <dbReference type="ChEBI" id="CHEBI:15361"/>
        <dbReference type="ChEBI" id="CHEBI:15378"/>
        <dbReference type="ChEBI" id="CHEBI:30616"/>
        <dbReference type="ChEBI" id="CHEBI:33019"/>
        <dbReference type="ChEBI" id="CHEBI:43474"/>
        <dbReference type="ChEBI" id="CHEBI:58702"/>
        <dbReference type="ChEBI" id="CHEBI:456215"/>
        <dbReference type="EC" id="2.7.9.1"/>
    </reaction>
</comment>
<evidence type="ECO:0000256" key="5">
    <source>
        <dbReference type="ARBA" id="ARBA00022679"/>
    </source>
</evidence>
<dbReference type="InterPro" id="IPR013815">
    <property type="entry name" value="ATP_grasp_subdomain_1"/>
</dbReference>
<dbReference type="EC" id="2.7.9.1" evidence="3 11"/>
<accession>A0AAE3ACE6</accession>
<dbReference type="GO" id="GO:0005524">
    <property type="term" value="F:ATP binding"/>
    <property type="evidence" value="ECO:0007669"/>
    <property type="project" value="UniProtKB-UniRule"/>
</dbReference>
<proteinExistence type="inferred from homology"/>
<evidence type="ECO:0000259" key="17">
    <source>
        <dbReference type="Pfam" id="PF02896"/>
    </source>
</evidence>
<evidence type="ECO:0000256" key="13">
    <source>
        <dbReference type="PIRSR" id="PIRSR000853-2"/>
    </source>
</evidence>
<dbReference type="Gene3D" id="1.20.80.30">
    <property type="match status" value="1"/>
</dbReference>
<dbReference type="InterPro" id="IPR040442">
    <property type="entry name" value="Pyrv_kinase-like_dom_sf"/>
</dbReference>
<keyword evidence="9" id="KW-0067">ATP-binding</keyword>
<evidence type="ECO:0000256" key="7">
    <source>
        <dbReference type="ARBA" id="ARBA00022741"/>
    </source>
</evidence>
<dbReference type="GO" id="GO:0016301">
    <property type="term" value="F:kinase activity"/>
    <property type="evidence" value="ECO:0007669"/>
    <property type="project" value="UniProtKB-UniRule"/>
</dbReference>
<dbReference type="InterPro" id="IPR036637">
    <property type="entry name" value="Phosphohistidine_dom_sf"/>
</dbReference>
<dbReference type="SUPFAM" id="SSF51621">
    <property type="entry name" value="Phosphoenolpyruvate/pyruvate domain"/>
    <property type="match status" value="1"/>
</dbReference>
<reference evidence="18" key="1">
    <citation type="submission" date="2021-10" db="EMBL/GenBank/DDBJ databases">
        <title>Anaerobic single-cell dispensing facilitates the cultivation of human gut bacteria.</title>
        <authorList>
            <person name="Afrizal A."/>
        </authorList>
    </citation>
    <scope>NUCLEOTIDE SEQUENCE</scope>
    <source>
        <strain evidence="18">CLA-AA-H272</strain>
    </source>
</reference>
<dbReference type="EMBL" id="JAJEPW010000003">
    <property type="protein sequence ID" value="MCC2128337.1"/>
    <property type="molecule type" value="Genomic_DNA"/>
</dbReference>
<dbReference type="RefSeq" id="WP_302927745.1">
    <property type="nucleotide sequence ID" value="NZ_JAJEPW010000003.1"/>
</dbReference>
<feature type="binding site" evidence="13">
    <location>
        <position position="746"/>
    </location>
    <ligand>
        <name>substrate</name>
    </ligand>
</feature>
<dbReference type="GO" id="GO:0046872">
    <property type="term" value="F:metal ion binding"/>
    <property type="evidence" value="ECO:0007669"/>
    <property type="project" value="UniProtKB-UniRule"/>
</dbReference>
<keyword evidence="8" id="KW-0418">Kinase</keyword>
<evidence type="ECO:0000256" key="3">
    <source>
        <dbReference type="ARBA" id="ARBA00011994"/>
    </source>
</evidence>
<keyword evidence="18" id="KW-0670">Pyruvate</keyword>
<dbReference type="Pfam" id="PF02896">
    <property type="entry name" value="PEP-utilizers_C"/>
    <property type="match status" value="1"/>
</dbReference>
<evidence type="ECO:0000256" key="10">
    <source>
        <dbReference type="ARBA" id="ARBA00022842"/>
    </source>
</evidence>
<evidence type="ECO:0000259" key="15">
    <source>
        <dbReference type="Pfam" id="PF00391"/>
    </source>
</evidence>
<dbReference type="Gene3D" id="3.30.470.20">
    <property type="entry name" value="ATP-grasp fold, B domain"/>
    <property type="match status" value="1"/>
</dbReference>
<dbReference type="NCBIfam" id="TIGR01828">
    <property type="entry name" value="pyru_phos_dikin"/>
    <property type="match status" value="1"/>
</dbReference>
<dbReference type="PANTHER" id="PTHR22931">
    <property type="entry name" value="PHOSPHOENOLPYRUVATE DIKINASE-RELATED"/>
    <property type="match status" value="1"/>
</dbReference>